<dbReference type="InterPro" id="IPR027417">
    <property type="entry name" value="P-loop_NTPase"/>
</dbReference>
<dbReference type="Gene3D" id="3.40.50.300">
    <property type="entry name" value="P-loop containing nucleotide triphosphate hydrolases"/>
    <property type="match status" value="1"/>
</dbReference>
<feature type="region of interest" description="Disordered" evidence="1">
    <location>
        <begin position="210"/>
        <end position="243"/>
    </location>
</feature>
<dbReference type="EMBL" id="FQZF01000040">
    <property type="protein sequence ID" value="SHK26780.1"/>
    <property type="molecule type" value="Genomic_DNA"/>
</dbReference>
<gene>
    <name evidence="3" type="ORF">SAMN02745194_04577</name>
</gene>
<reference evidence="3 4" key="1">
    <citation type="submission" date="2016-11" db="EMBL/GenBank/DDBJ databases">
        <authorList>
            <person name="Jaros S."/>
            <person name="Januszkiewicz K."/>
            <person name="Wedrychowicz H."/>
        </authorList>
    </citation>
    <scope>NUCLEOTIDE SEQUENCE [LARGE SCALE GENOMIC DNA]</scope>
    <source>
        <strain evidence="3 4">DSM 14916</strain>
    </source>
</reference>
<dbReference type="Pfam" id="PF01656">
    <property type="entry name" value="CbiA"/>
    <property type="match status" value="1"/>
</dbReference>
<name>A0A1M6R304_9PROT</name>
<dbReference type="CDD" id="cd02042">
    <property type="entry name" value="ParAB_family"/>
    <property type="match status" value="1"/>
</dbReference>
<dbReference type="PIRSF" id="PIRSF009320">
    <property type="entry name" value="Nuc_binding_HP_1000"/>
    <property type="match status" value="1"/>
</dbReference>
<accession>A0A1M6R304</accession>
<dbReference type="PANTHER" id="PTHR13696">
    <property type="entry name" value="P-LOOP CONTAINING NUCLEOSIDE TRIPHOSPHATE HYDROLASE"/>
    <property type="match status" value="1"/>
</dbReference>
<keyword evidence="4" id="KW-1185">Reference proteome</keyword>
<dbReference type="InterPro" id="IPR002586">
    <property type="entry name" value="CobQ/CobB/MinD/ParA_Nub-bd_dom"/>
</dbReference>
<dbReference type="OrthoDB" id="113462at2"/>
<dbReference type="RefSeq" id="WP_073139392.1">
    <property type="nucleotide sequence ID" value="NZ_FQZF01000040.1"/>
</dbReference>
<protein>
    <submittedName>
        <fullName evidence="3">Chromosome partitioning protein</fullName>
    </submittedName>
</protein>
<dbReference type="PANTHER" id="PTHR13696:SF96">
    <property type="entry name" value="COBQ_COBB_MIND_PARA NUCLEOTIDE BINDING DOMAIN-CONTAINING PROTEIN"/>
    <property type="match status" value="1"/>
</dbReference>
<dbReference type="InterPro" id="IPR050678">
    <property type="entry name" value="DNA_Partitioning_ATPase"/>
</dbReference>
<evidence type="ECO:0000313" key="4">
    <source>
        <dbReference type="Proteomes" id="UP000184387"/>
    </source>
</evidence>
<dbReference type="SUPFAM" id="SSF52540">
    <property type="entry name" value="P-loop containing nucleoside triphosphate hydrolases"/>
    <property type="match status" value="1"/>
</dbReference>
<dbReference type="AlphaFoldDB" id="A0A1M6R304"/>
<dbReference type="Proteomes" id="UP000184387">
    <property type="component" value="Unassembled WGS sequence"/>
</dbReference>
<dbReference type="STRING" id="198092.SAMN02745194_04577"/>
<evidence type="ECO:0000259" key="2">
    <source>
        <dbReference type="Pfam" id="PF01656"/>
    </source>
</evidence>
<sequence>MSIITVASSKGGPGKTTLSQIIAGTLAARGVGVAVLDADPTAGLSRWASRLYEGAAFVCHHEPDEAKLAHLIHRMAQEAEVVVVDTAGFGNRAATVAMTAADGVLIPMVPGEGDVTEAARTVELVAGVASAARREIPARVVLNRVRSSTALSKHAAAEAATLPKLATTLSDLVAYGEMGFSGRMPSGKAGAEAAALVDELRELGWLPGKPVAVGKKKAPSAKLQDASPKDVKTQAAKTQEPHR</sequence>
<proteinExistence type="predicted"/>
<organism evidence="3 4">
    <name type="scientific">Muricoccus roseus</name>
    <dbReference type="NCBI Taxonomy" id="198092"/>
    <lineage>
        <taxon>Bacteria</taxon>
        <taxon>Pseudomonadati</taxon>
        <taxon>Pseudomonadota</taxon>
        <taxon>Alphaproteobacteria</taxon>
        <taxon>Acetobacterales</taxon>
        <taxon>Roseomonadaceae</taxon>
        <taxon>Muricoccus</taxon>
    </lineage>
</organism>
<evidence type="ECO:0000313" key="3">
    <source>
        <dbReference type="EMBL" id="SHK26780.1"/>
    </source>
</evidence>
<feature type="domain" description="CobQ/CobB/MinD/ParA nucleotide binding" evidence="2">
    <location>
        <begin position="4"/>
        <end position="158"/>
    </location>
</feature>
<evidence type="ECO:0000256" key="1">
    <source>
        <dbReference type="SAM" id="MobiDB-lite"/>
    </source>
</evidence>